<accession>A0A109DCC1</accession>
<feature type="transmembrane region" description="Helical" evidence="1">
    <location>
        <begin position="7"/>
        <end position="24"/>
    </location>
</feature>
<dbReference type="SUPFAM" id="SSF53850">
    <property type="entry name" value="Periplasmic binding protein-like II"/>
    <property type="match status" value="1"/>
</dbReference>
<evidence type="ECO:0000313" key="3">
    <source>
        <dbReference type="EMBL" id="KWU02813.1"/>
    </source>
</evidence>
<feature type="domain" description="ABC-type glycine betaine transport system substrate-binding" evidence="2">
    <location>
        <begin position="39"/>
        <end position="301"/>
    </location>
</feature>
<dbReference type="PATRIC" id="fig|47770.28.peg.1809"/>
<dbReference type="CDD" id="cd13615">
    <property type="entry name" value="PBP2_ProWY"/>
    <property type="match status" value="1"/>
</dbReference>
<evidence type="ECO:0000259" key="2">
    <source>
        <dbReference type="Pfam" id="PF04069"/>
    </source>
</evidence>
<keyword evidence="1" id="KW-0472">Membrane</keyword>
<dbReference type="GO" id="GO:0043190">
    <property type="term" value="C:ATP-binding cassette (ABC) transporter complex"/>
    <property type="evidence" value="ECO:0007669"/>
    <property type="project" value="InterPro"/>
</dbReference>
<protein>
    <submittedName>
        <fullName evidence="3">Glycine/betaine ABC transporter substrate-binding protein</fullName>
    </submittedName>
</protein>
<organism evidence="3 4">
    <name type="scientific">Lactobacillus crispatus</name>
    <dbReference type="NCBI Taxonomy" id="47770"/>
    <lineage>
        <taxon>Bacteria</taxon>
        <taxon>Bacillati</taxon>
        <taxon>Bacillota</taxon>
        <taxon>Bacilli</taxon>
        <taxon>Lactobacillales</taxon>
        <taxon>Lactobacillaceae</taxon>
        <taxon>Lactobacillus</taxon>
    </lineage>
</organism>
<dbReference type="Gene3D" id="3.40.190.120">
    <property type="entry name" value="Osmoprotection protein (prox), domain 2"/>
    <property type="match status" value="1"/>
</dbReference>
<sequence>MNKRKSWSLLALIMLISMTMYILWPRTNQSKDVNSKGTTIIIGSKNFTESKIVMQIWADALKKKGYRISTKPNISSSVVYQAIKSGQVDLYPEYTGTIATTYLKAHIVGKNAKEIALVAQQGMKKQNLTTLAYAPANDAQGIAIKTSVAKKYHIKNISELQKKANKIRFVSQGEFDEREDGLPGLEKVYGKFNFKSHKVYDPSLKYQILAKNQGDIVPASTTEGQLATGKYFALKDNKSFWPAYNLVPLIRTNTLKNNPGIEKILNEIDKKLTMRELRLLNKKVDVDGQSYQKVAQNWVRQNY</sequence>
<name>A0A109DCC1_9LACO</name>
<reference evidence="3 4" key="1">
    <citation type="journal article" date="2016" name="Microbiology (Mosc.)">
        <title>Comparison of Lactobacillus crispatus isolates from Lactobacillus-dominated vaginal microbiomes with isolates from microbiomes containing bacterial vaginosis-associated bacteria.</title>
        <authorList>
            <person name="Abdelmaksoud A.A."/>
            <person name="Koparde V.N."/>
            <person name="Sheth N.U."/>
            <person name="Serrano M.G."/>
            <person name="Glascock A.L."/>
            <person name="Fettweis J.M."/>
            <person name="Strauss Iii J.F."/>
            <person name="Buck G.A."/>
            <person name="Jefferson K.K."/>
        </authorList>
    </citation>
    <scope>NUCLEOTIDE SEQUENCE [LARGE SCALE GENOMIC DNA]</scope>
    <source>
        <strain evidence="3 4">VMC3</strain>
    </source>
</reference>
<dbReference type="GO" id="GO:0022857">
    <property type="term" value="F:transmembrane transporter activity"/>
    <property type="evidence" value="ECO:0007669"/>
    <property type="project" value="InterPro"/>
</dbReference>
<evidence type="ECO:0000313" key="4">
    <source>
        <dbReference type="Proteomes" id="UP000067598"/>
    </source>
</evidence>
<dbReference type="InterPro" id="IPR007210">
    <property type="entry name" value="ABC_Gly_betaine_transp_sub-bd"/>
</dbReference>
<dbReference type="Proteomes" id="UP000067598">
    <property type="component" value="Unassembled WGS sequence"/>
</dbReference>
<keyword evidence="1" id="KW-0812">Transmembrane</keyword>
<keyword evidence="1" id="KW-1133">Transmembrane helix</keyword>
<comment type="caution">
    <text evidence="3">The sequence shown here is derived from an EMBL/GenBank/DDBJ whole genome shotgun (WGS) entry which is preliminary data.</text>
</comment>
<evidence type="ECO:0000256" key="1">
    <source>
        <dbReference type="SAM" id="Phobius"/>
    </source>
</evidence>
<dbReference type="Pfam" id="PF04069">
    <property type="entry name" value="OpuAC"/>
    <property type="match status" value="1"/>
</dbReference>
<proteinExistence type="predicted"/>
<dbReference type="AlphaFoldDB" id="A0A109DCC1"/>
<dbReference type="Gene3D" id="3.40.190.10">
    <property type="entry name" value="Periplasmic binding protein-like II"/>
    <property type="match status" value="1"/>
</dbReference>
<dbReference type="RefSeq" id="WP_060462606.1">
    <property type="nucleotide sequence ID" value="NZ_AP025162.1"/>
</dbReference>
<gene>
    <name evidence="3" type="ORF">AEL95_10600</name>
</gene>
<dbReference type="EMBL" id="LJGP01000066">
    <property type="protein sequence ID" value="KWU02813.1"/>
    <property type="molecule type" value="Genomic_DNA"/>
</dbReference>